<feature type="domain" description="Response regulatory" evidence="6">
    <location>
        <begin position="5"/>
        <end position="123"/>
    </location>
</feature>
<dbReference type="GO" id="GO:0043565">
    <property type="term" value="F:sequence-specific DNA binding"/>
    <property type="evidence" value="ECO:0007669"/>
    <property type="project" value="InterPro"/>
</dbReference>
<evidence type="ECO:0000256" key="2">
    <source>
        <dbReference type="ARBA" id="ARBA00023125"/>
    </source>
</evidence>
<dbReference type="GO" id="GO:0000160">
    <property type="term" value="P:phosphorelay signal transduction system"/>
    <property type="evidence" value="ECO:0007669"/>
    <property type="project" value="InterPro"/>
</dbReference>
<feature type="domain" description="HTH araC/xylS-type" evidence="5">
    <location>
        <begin position="435"/>
        <end position="533"/>
    </location>
</feature>
<proteinExistence type="predicted"/>
<dbReference type="InterPro" id="IPR018060">
    <property type="entry name" value="HTH_AraC"/>
</dbReference>
<dbReference type="CDD" id="cd17536">
    <property type="entry name" value="REC_YesN-like"/>
    <property type="match status" value="1"/>
</dbReference>
<dbReference type="InterPro" id="IPR009057">
    <property type="entry name" value="Homeodomain-like_sf"/>
</dbReference>
<keyword evidence="2" id="KW-0238">DNA-binding</keyword>
<evidence type="ECO:0000259" key="5">
    <source>
        <dbReference type="PROSITE" id="PS01124"/>
    </source>
</evidence>
<keyword evidence="3" id="KW-0804">Transcription</keyword>
<dbReference type="SUPFAM" id="SSF52172">
    <property type="entry name" value="CheY-like"/>
    <property type="match status" value="1"/>
</dbReference>
<dbReference type="InterPro" id="IPR001789">
    <property type="entry name" value="Sig_transdc_resp-reg_receiver"/>
</dbReference>
<dbReference type="Pfam" id="PF00072">
    <property type="entry name" value="Response_reg"/>
    <property type="match status" value="1"/>
</dbReference>
<dbReference type="SUPFAM" id="SSF46689">
    <property type="entry name" value="Homeodomain-like"/>
    <property type="match status" value="2"/>
</dbReference>
<evidence type="ECO:0000256" key="1">
    <source>
        <dbReference type="ARBA" id="ARBA00023015"/>
    </source>
</evidence>
<evidence type="ECO:0000313" key="7">
    <source>
        <dbReference type="EMBL" id="NUU76778.1"/>
    </source>
</evidence>
<dbReference type="InterPro" id="IPR011006">
    <property type="entry name" value="CheY-like_superfamily"/>
</dbReference>
<dbReference type="SMART" id="SM00342">
    <property type="entry name" value="HTH_ARAC"/>
    <property type="match status" value="1"/>
</dbReference>
<dbReference type="EMBL" id="JABMCB010000187">
    <property type="protein sequence ID" value="NUU76778.1"/>
    <property type="molecule type" value="Genomic_DNA"/>
</dbReference>
<dbReference type="Proteomes" id="UP000526125">
    <property type="component" value="Unassembled WGS sequence"/>
</dbReference>
<organism evidence="7 8">
    <name type="scientific">Paenibacillus xylanilyticus</name>
    <dbReference type="NCBI Taxonomy" id="248903"/>
    <lineage>
        <taxon>Bacteria</taxon>
        <taxon>Bacillati</taxon>
        <taxon>Bacillota</taxon>
        <taxon>Bacilli</taxon>
        <taxon>Bacillales</taxon>
        <taxon>Paenibacillaceae</taxon>
        <taxon>Paenibacillus</taxon>
    </lineage>
</organism>
<evidence type="ECO:0000256" key="3">
    <source>
        <dbReference type="ARBA" id="ARBA00023163"/>
    </source>
</evidence>
<dbReference type="PROSITE" id="PS50110">
    <property type="entry name" value="RESPONSE_REGULATORY"/>
    <property type="match status" value="1"/>
</dbReference>
<reference evidence="7 8" key="1">
    <citation type="submission" date="2020-05" db="EMBL/GenBank/DDBJ databases">
        <title>Genome Sequencing of Type Strains.</title>
        <authorList>
            <person name="Lemaire J.F."/>
            <person name="Inderbitzin P."/>
            <person name="Gregorio O.A."/>
            <person name="Collins S.B."/>
            <person name="Wespe N."/>
            <person name="Knight-Connoni V."/>
        </authorList>
    </citation>
    <scope>NUCLEOTIDE SEQUENCE [LARGE SCALE GENOMIC DNA]</scope>
    <source>
        <strain evidence="7 8">LMG 21957</strain>
    </source>
</reference>
<keyword evidence="4" id="KW-0597">Phosphoprotein</keyword>
<dbReference type="AlphaFoldDB" id="A0A7Y6EWH3"/>
<dbReference type="PANTHER" id="PTHR43280">
    <property type="entry name" value="ARAC-FAMILY TRANSCRIPTIONAL REGULATOR"/>
    <property type="match status" value="1"/>
</dbReference>
<gene>
    <name evidence="7" type="ORF">HP552_16250</name>
</gene>
<comment type="caution">
    <text evidence="7">The sequence shown here is derived from an EMBL/GenBank/DDBJ whole genome shotgun (WGS) entry which is preliminary data.</text>
</comment>
<dbReference type="SMART" id="SM00448">
    <property type="entry name" value="REC"/>
    <property type="match status" value="1"/>
</dbReference>
<dbReference type="Pfam" id="PF12833">
    <property type="entry name" value="HTH_18"/>
    <property type="match status" value="1"/>
</dbReference>
<dbReference type="GO" id="GO:0003700">
    <property type="term" value="F:DNA-binding transcription factor activity"/>
    <property type="evidence" value="ECO:0007669"/>
    <property type="project" value="InterPro"/>
</dbReference>
<sequence length="536" mass="62104">MSKYKVMLVEDELPARTVFREMILQRQDLLELVGEASDGKGGLELYERHQPHLIVTDITMPGMNGLDMLRSIREGHQPQPLIVILTCHQDFHFAHQAIYLNADVYLIKDDCLTDPQLLARTLEELTRKAGTLDETRVKQQQLEQQVRSNEMEIEQNQFLEMLRHPVAEQKWLDGLEQAQLPVRTGTFKVLLVEIDRHSLRFSLEQLGEKKLWQFAGSNVMKELLNARGPNKVVALDRERFFSIYDDQTNREYPSFLDQLQQALTSNLKMSALILEVFFAQGIASHIETLKRLASAPYPFFYQQQQVATESVSRLVFHFQSIPEQMTRFWTKTIKSAFMETISRAAAADQVRHSFFMQAAELRWDPEQIKSLYLRIVLELGAFVIEARGGADIEAEFRKRLENCQTFHAVHDASLTSFLKLQALQGDESRLDASIYKIVQQINEDLSYPYKLEELAGSINYSVPYFSSMFKKNMGESFMQYLTRLRLEKAKLLLLTTDQKTFEISEAIGFENYRSFNRVFKKETGVSPSDFRQIRPN</sequence>
<accession>A0A7Y6EWH3</accession>
<dbReference type="PROSITE" id="PS01124">
    <property type="entry name" value="HTH_ARAC_FAMILY_2"/>
    <property type="match status" value="1"/>
</dbReference>
<evidence type="ECO:0000256" key="4">
    <source>
        <dbReference type="PROSITE-ProRule" id="PRU00169"/>
    </source>
</evidence>
<feature type="modified residue" description="4-aspartylphosphate" evidence="4">
    <location>
        <position position="57"/>
    </location>
</feature>
<protein>
    <submittedName>
        <fullName evidence="7">Helix-turn-helix domain-containing protein</fullName>
    </submittedName>
</protein>
<dbReference type="RefSeq" id="WP_175396472.1">
    <property type="nucleotide sequence ID" value="NZ_JABMCB010000187.1"/>
</dbReference>
<evidence type="ECO:0000259" key="6">
    <source>
        <dbReference type="PROSITE" id="PS50110"/>
    </source>
</evidence>
<dbReference type="Gene3D" id="1.10.10.60">
    <property type="entry name" value="Homeodomain-like"/>
    <property type="match status" value="2"/>
</dbReference>
<name>A0A7Y6EWH3_9BACL</name>
<dbReference type="PANTHER" id="PTHR43280:SF28">
    <property type="entry name" value="HTH-TYPE TRANSCRIPTIONAL ACTIVATOR RHAS"/>
    <property type="match status" value="1"/>
</dbReference>
<dbReference type="Gene3D" id="3.40.50.2300">
    <property type="match status" value="1"/>
</dbReference>
<evidence type="ECO:0000313" key="8">
    <source>
        <dbReference type="Proteomes" id="UP000526125"/>
    </source>
</evidence>
<keyword evidence="1" id="KW-0805">Transcription regulation</keyword>
<keyword evidence="8" id="KW-1185">Reference proteome</keyword>